<dbReference type="Proteomes" id="UP000734854">
    <property type="component" value="Unassembled WGS sequence"/>
</dbReference>
<accession>A0A8J5L6Y4</accession>
<evidence type="ECO:0008006" key="4">
    <source>
        <dbReference type="Google" id="ProtNLM"/>
    </source>
</evidence>
<organism evidence="2 3">
    <name type="scientific">Zingiber officinale</name>
    <name type="common">Ginger</name>
    <name type="synonym">Amomum zingiber</name>
    <dbReference type="NCBI Taxonomy" id="94328"/>
    <lineage>
        <taxon>Eukaryota</taxon>
        <taxon>Viridiplantae</taxon>
        <taxon>Streptophyta</taxon>
        <taxon>Embryophyta</taxon>
        <taxon>Tracheophyta</taxon>
        <taxon>Spermatophyta</taxon>
        <taxon>Magnoliopsida</taxon>
        <taxon>Liliopsida</taxon>
        <taxon>Zingiberales</taxon>
        <taxon>Zingiberaceae</taxon>
        <taxon>Zingiber</taxon>
    </lineage>
</organism>
<protein>
    <recommendedName>
        <fullName evidence="4">GHMP kinase C-terminal domain-containing protein</fullName>
    </recommendedName>
</protein>
<dbReference type="PANTHER" id="PTHR38710">
    <property type="entry name" value="WITH PUTATIVE URIDYL PYROPHOSPHORYLASE-RELATED"/>
    <property type="match status" value="1"/>
</dbReference>
<dbReference type="PANTHER" id="PTHR38710:SF1">
    <property type="entry name" value="WITH PUTATIVE URIDYL PYROPHOSPHORYLASE-RELATED"/>
    <property type="match status" value="1"/>
</dbReference>
<proteinExistence type="predicted"/>
<evidence type="ECO:0000256" key="1">
    <source>
        <dbReference type="SAM" id="Phobius"/>
    </source>
</evidence>
<sequence>MNFNKEHMDKLGHGLFSPMDILPFILYMLRIQVTRGRQMFGDDALGSLNIKMIEVARSVGAACKFTGNGGTVVAFCPEGPAQAQILETACKILRKLVLQSKSNCRPSCSWLGRFENSLGGRDIELFALGIWLVSCLVYLFNCIRSHTHTKKQ</sequence>
<name>A0A8J5L6Y4_ZINOF</name>
<dbReference type="EMBL" id="JACMSC010000010">
    <property type="protein sequence ID" value="KAG6502781.1"/>
    <property type="molecule type" value="Genomic_DNA"/>
</dbReference>
<feature type="transmembrane region" description="Helical" evidence="1">
    <location>
        <begin position="123"/>
        <end position="140"/>
    </location>
</feature>
<reference evidence="2 3" key="1">
    <citation type="submission" date="2020-08" db="EMBL/GenBank/DDBJ databases">
        <title>Plant Genome Project.</title>
        <authorList>
            <person name="Zhang R.-G."/>
        </authorList>
    </citation>
    <scope>NUCLEOTIDE SEQUENCE [LARGE SCALE GENOMIC DNA]</scope>
    <source>
        <tissue evidence="2">Rhizome</tissue>
    </source>
</reference>
<evidence type="ECO:0000313" key="2">
    <source>
        <dbReference type="EMBL" id="KAG6502781.1"/>
    </source>
</evidence>
<comment type="caution">
    <text evidence="2">The sequence shown here is derived from an EMBL/GenBank/DDBJ whole genome shotgun (WGS) entry which is preliminary data.</text>
</comment>
<keyword evidence="3" id="KW-1185">Reference proteome</keyword>
<gene>
    <name evidence="2" type="ORF">ZIOFF_035069</name>
</gene>
<evidence type="ECO:0000313" key="3">
    <source>
        <dbReference type="Proteomes" id="UP000734854"/>
    </source>
</evidence>
<keyword evidence="1" id="KW-0812">Transmembrane</keyword>
<keyword evidence="1" id="KW-1133">Transmembrane helix</keyword>
<dbReference type="InterPro" id="IPR053034">
    <property type="entry name" value="Glucuronokinase-like"/>
</dbReference>
<dbReference type="AlphaFoldDB" id="A0A8J5L6Y4"/>
<feature type="transmembrane region" description="Helical" evidence="1">
    <location>
        <begin position="12"/>
        <end position="29"/>
    </location>
</feature>
<keyword evidence="1" id="KW-0472">Membrane</keyword>